<comment type="caution">
    <text evidence="9">The sequence shown here is derived from an EMBL/GenBank/DDBJ whole genome shotgun (WGS) entry which is preliminary data.</text>
</comment>
<dbReference type="GO" id="GO:0030313">
    <property type="term" value="C:cell envelope"/>
    <property type="evidence" value="ECO:0007669"/>
    <property type="project" value="UniProtKB-SubCell"/>
</dbReference>
<dbReference type="RefSeq" id="WP_004095061.1">
    <property type="nucleotide sequence ID" value="NZ_AFGF01000076.1"/>
</dbReference>
<dbReference type="Gene3D" id="2.40.50.100">
    <property type="match status" value="1"/>
</dbReference>
<dbReference type="Pfam" id="PF25917">
    <property type="entry name" value="BSH_RND"/>
    <property type="match status" value="1"/>
</dbReference>
<reference evidence="9 10" key="1">
    <citation type="journal article" date="2011" name="EMBO J.">
        <title>Structural diversity of bacterial flagellar motors.</title>
        <authorList>
            <person name="Chen S."/>
            <person name="Beeby M."/>
            <person name="Murphy G.E."/>
            <person name="Leadbetter J.R."/>
            <person name="Hendrixson D.R."/>
            <person name="Briegel A."/>
            <person name="Li Z."/>
            <person name="Shi J."/>
            <person name="Tocheva E.I."/>
            <person name="Muller A."/>
            <person name="Dobro M.J."/>
            <person name="Jensen G.J."/>
        </authorList>
    </citation>
    <scope>NUCLEOTIDE SEQUENCE [LARGE SCALE GENOMIC DNA]</scope>
    <source>
        <strain evidence="9 10">DSM 6540</strain>
    </source>
</reference>
<feature type="domain" description="Multidrug resistance protein MdtA-like C-terminal permuted SH3" evidence="8">
    <location>
        <begin position="303"/>
        <end position="362"/>
    </location>
</feature>
<dbReference type="Proteomes" id="UP000003240">
    <property type="component" value="Unassembled WGS sequence"/>
</dbReference>
<dbReference type="GO" id="GO:0005886">
    <property type="term" value="C:plasma membrane"/>
    <property type="evidence" value="ECO:0007669"/>
    <property type="project" value="TreeGrafter"/>
</dbReference>
<name>F7NII9_9FIRM</name>
<dbReference type="Gene3D" id="2.40.30.170">
    <property type="match status" value="1"/>
</dbReference>
<evidence type="ECO:0000256" key="4">
    <source>
        <dbReference type="SAM" id="SignalP"/>
    </source>
</evidence>
<dbReference type="PANTHER" id="PTHR30158">
    <property type="entry name" value="ACRA/E-RELATED COMPONENT OF DRUG EFFLUX TRANSPORTER"/>
    <property type="match status" value="1"/>
</dbReference>
<evidence type="ECO:0000259" key="8">
    <source>
        <dbReference type="Pfam" id="PF25967"/>
    </source>
</evidence>
<evidence type="ECO:0000259" key="5">
    <source>
        <dbReference type="Pfam" id="PF25876"/>
    </source>
</evidence>
<dbReference type="InterPro" id="IPR006143">
    <property type="entry name" value="RND_pump_MFP"/>
</dbReference>
<keyword evidence="4" id="KW-0732">Signal</keyword>
<keyword evidence="3" id="KW-0175">Coiled coil</keyword>
<feature type="chain" id="PRO_5038519600" evidence="4">
    <location>
        <begin position="18"/>
        <end position="387"/>
    </location>
</feature>
<dbReference type="GO" id="GO:0022857">
    <property type="term" value="F:transmembrane transporter activity"/>
    <property type="evidence" value="ECO:0007669"/>
    <property type="project" value="InterPro"/>
</dbReference>
<comment type="subcellular location">
    <subcellularLocation>
        <location evidence="1">Cell envelope</location>
    </subcellularLocation>
</comment>
<feature type="domain" description="Multidrug resistance protein MdtA-like barrel-sandwich hybrid" evidence="6">
    <location>
        <begin position="69"/>
        <end position="205"/>
    </location>
</feature>
<evidence type="ECO:0000259" key="6">
    <source>
        <dbReference type="Pfam" id="PF25917"/>
    </source>
</evidence>
<proteinExistence type="inferred from homology"/>
<organism evidence="9 10">
    <name type="scientific">Acetonema longum DSM 6540</name>
    <dbReference type="NCBI Taxonomy" id="1009370"/>
    <lineage>
        <taxon>Bacteria</taxon>
        <taxon>Bacillati</taxon>
        <taxon>Bacillota</taxon>
        <taxon>Negativicutes</taxon>
        <taxon>Acetonemataceae</taxon>
        <taxon>Acetonema</taxon>
    </lineage>
</organism>
<comment type="similarity">
    <text evidence="2">Belongs to the membrane fusion protein (MFP) (TC 8.A.1) family.</text>
</comment>
<dbReference type="InterPro" id="IPR058625">
    <property type="entry name" value="MdtA-like_BSH"/>
</dbReference>
<evidence type="ECO:0000313" key="10">
    <source>
        <dbReference type="Proteomes" id="UP000003240"/>
    </source>
</evidence>
<dbReference type="Pfam" id="PF25944">
    <property type="entry name" value="Beta-barrel_RND"/>
    <property type="match status" value="1"/>
</dbReference>
<dbReference type="STRING" id="1009370.ALO_09459"/>
<feature type="signal peptide" evidence="4">
    <location>
        <begin position="1"/>
        <end position="17"/>
    </location>
</feature>
<evidence type="ECO:0000313" key="9">
    <source>
        <dbReference type="EMBL" id="EGO64135.1"/>
    </source>
</evidence>
<evidence type="ECO:0000256" key="1">
    <source>
        <dbReference type="ARBA" id="ARBA00004196"/>
    </source>
</evidence>
<dbReference type="Gene3D" id="2.40.420.20">
    <property type="match status" value="1"/>
</dbReference>
<accession>F7NII9</accession>
<keyword evidence="10" id="KW-1185">Reference proteome</keyword>
<feature type="domain" description="Multidrug resistance protein MdtA-like beta-barrel" evidence="7">
    <location>
        <begin position="214"/>
        <end position="295"/>
    </location>
</feature>
<dbReference type="InterPro" id="IPR058627">
    <property type="entry name" value="MdtA-like_C"/>
</dbReference>
<dbReference type="Pfam" id="PF25876">
    <property type="entry name" value="HH_MFP_RND"/>
    <property type="match status" value="1"/>
</dbReference>
<dbReference type="EMBL" id="AFGF01000076">
    <property type="protein sequence ID" value="EGO64135.1"/>
    <property type="molecule type" value="Genomic_DNA"/>
</dbReference>
<evidence type="ECO:0000256" key="3">
    <source>
        <dbReference type="SAM" id="Coils"/>
    </source>
</evidence>
<feature type="coiled-coil region" evidence="3">
    <location>
        <begin position="109"/>
        <end position="136"/>
    </location>
</feature>
<dbReference type="NCBIfam" id="TIGR01730">
    <property type="entry name" value="RND_mfp"/>
    <property type="match status" value="1"/>
</dbReference>
<sequence>MFIQPSMSLRMRGVALCAGVLALLTLTGCGGKQSTDLPSQAVAVKAMQVLQQATPVTYEFIGEVEARDEAQVRARVSGNITAKMVKGGDAVKQGQPLFQIDRRPYEAAQSDYQAQLAEAEAALSRVRRDVVRYQTLVTQQAVAQQMVDNILAEEQQALARVNASQARVEQARIDLEDTTVVSPLNGRVDVETLSEGNFVQAGQTILATISSLDPVRVRFNMSETEYLRLARAGNSAAEWGEGLVLILGDGVRYPLPGKVEQVDRGLAQQTGTLALKALFENPDQLLVPGMFARIQATGEIRANALLVPQRAVQELLGKTLITVVAAGDKAETRPVTLGPRIGNMQIVEEGLTSQDRVIVEGFMKTPPGTPLAVTMITPDDLSQPAAK</sequence>
<dbReference type="Gene3D" id="1.10.287.470">
    <property type="entry name" value="Helix hairpin bin"/>
    <property type="match status" value="1"/>
</dbReference>
<evidence type="ECO:0000256" key="2">
    <source>
        <dbReference type="ARBA" id="ARBA00009477"/>
    </source>
</evidence>
<dbReference type="InterPro" id="IPR058624">
    <property type="entry name" value="MdtA-like_HH"/>
</dbReference>
<gene>
    <name evidence="9" type="ORF">ALO_09459</name>
</gene>
<dbReference type="SUPFAM" id="SSF111369">
    <property type="entry name" value="HlyD-like secretion proteins"/>
    <property type="match status" value="1"/>
</dbReference>
<protein>
    <submittedName>
        <fullName evidence="9">Efflux transporter, RND family, MFP subunit</fullName>
    </submittedName>
</protein>
<dbReference type="AlphaFoldDB" id="F7NII9"/>
<dbReference type="InterPro" id="IPR058626">
    <property type="entry name" value="MdtA-like_b-barrel"/>
</dbReference>
<dbReference type="GO" id="GO:0046677">
    <property type="term" value="P:response to antibiotic"/>
    <property type="evidence" value="ECO:0007669"/>
    <property type="project" value="TreeGrafter"/>
</dbReference>
<dbReference type="eggNOG" id="COG0845">
    <property type="taxonomic scope" value="Bacteria"/>
</dbReference>
<feature type="domain" description="Multidrug resistance protein MdtA-like alpha-helical hairpin" evidence="5">
    <location>
        <begin position="110"/>
        <end position="176"/>
    </location>
</feature>
<evidence type="ECO:0000259" key="7">
    <source>
        <dbReference type="Pfam" id="PF25944"/>
    </source>
</evidence>
<dbReference type="Pfam" id="PF25967">
    <property type="entry name" value="RND-MFP_C"/>
    <property type="match status" value="1"/>
</dbReference>